<dbReference type="Pfam" id="PF16399">
    <property type="entry name" value="Aquarius_N_1st"/>
    <property type="match status" value="1"/>
</dbReference>
<feature type="compositionally biased region" description="Pro residues" evidence="1">
    <location>
        <begin position="1402"/>
        <end position="1417"/>
    </location>
</feature>
<feature type="domain" description="RNA helicase aquarius N-terminal" evidence="4">
    <location>
        <begin position="19"/>
        <end position="426"/>
    </location>
</feature>
<dbReference type="Pfam" id="PF21144">
    <property type="entry name" value="Aquarius_N_3rd"/>
    <property type="match status" value="1"/>
</dbReference>
<dbReference type="InterPro" id="IPR041679">
    <property type="entry name" value="DNA2/NAM7-like_C"/>
</dbReference>
<evidence type="ECO:0000259" key="3">
    <source>
        <dbReference type="Pfam" id="PF13087"/>
    </source>
</evidence>
<gene>
    <name evidence="7" type="ORF">BOX15_Mlig001724g2</name>
</gene>
<feature type="compositionally biased region" description="Acidic residues" evidence="1">
    <location>
        <begin position="1639"/>
        <end position="1655"/>
    </location>
</feature>
<feature type="compositionally biased region" description="Basic residues" evidence="1">
    <location>
        <begin position="1727"/>
        <end position="1740"/>
    </location>
</feature>
<organism evidence="7 8">
    <name type="scientific">Macrostomum lignano</name>
    <dbReference type="NCBI Taxonomy" id="282301"/>
    <lineage>
        <taxon>Eukaryota</taxon>
        <taxon>Metazoa</taxon>
        <taxon>Spiralia</taxon>
        <taxon>Lophotrochozoa</taxon>
        <taxon>Platyhelminthes</taxon>
        <taxon>Rhabditophora</taxon>
        <taxon>Macrostomorpha</taxon>
        <taxon>Macrostomida</taxon>
        <taxon>Macrostomidae</taxon>
        <taxon>Macrostomum</taxon>
    </lineage>
</organism>
<feature type="compositionally biased region" description="Basic residues" evidence="1">
    <location>
        <begin position="1673"/>
        <end position="1683"/>
    </location>
</feature>
<dbReference type="PANTHER" id="PTHR10887:SF5">
    <property type="entry name" value="RNA HELICASE AQUARIUS"/>
    <property type="match status" value="1"/>
</dbReference>
<feature type="region of interest" description="Disordered" evidence="1">
    <location>
        <begin position="1458"/>
        <end position="2054"/>
    </location>
</feature>
<dbReference type="EMBL" id="NIVC01000178">
    <property type="protein sequence ID" value="PAA88690.1"/>
    <property type="molecule type" value="Genomic_DNA"/>
</dbReference>
<protein>
    <submittedName>
        <fullName evidence="7">Uncharacterized protein</fullName>
    </submittedName>
</protein>
<feature type="compositionally biased region" description="Basic and acidic residues" evidence="1">
    <location>
        <begin position="1582"/>
        <end position="1605"/>
    </location>
</feature>
<dbReference type="InterPro" id="IPR027417">
    <property type="entry name" value="P-loop_NTPase"/>
</dbReference>
<dbReference type="Pfam" id="PF13087">
    <property type="entry name" value="AAA_12"/>
    <property type="match status" value="1"/>
</dbReference>
<accession>A0A267GRP5</accession>
<feature type="domain" description="RNA helicase aquarius insertion" evidence="6">
    <location>
        <begin position="726"/>
        <end position="805"/>
    </location>
</feature>
<feature type="compositionally biased region" description="Basic residues" evidence="1">
    <location>
        <begin position="2000"/>
        <end position="2014"/>
    </location>
</feature>
<feature type="compositionally biased region" description="Acidic residues" evidence="1">
    <location>
        <begin position="1475"/>
        <end position="1487"/>
    </location>
</feature>
<dbReference type="InterPro" id="IPR041677">
    <property type="entry name" value="DNA2/NAM7_AAA_11"/>
</dbReference>
<feature type="domain" description="DNA2/NAM7 helicase-like C-terminal" evidence="3">
    <location>
        <begin position="1135"/>
        <end position="1326"/>
    </location>
</feature>
<feature type="compositionally biased region" description="Basic and acidic residues" evidence="1">
    <location>
        <begin position="1619"/>
        <end position="1635"/>
    </location>
</feature>
<comment type="caution">
    <text evidence="7">The sequence shown here is derived from an EMBL/GenBank/DDBJ whole genome shotgun (WGS) entry which is preliminary data.</text>
</comment>
<keyword evidence="8" id="KW-1185">Reference proteome</keyword>
<feature type="region of interest" description="Disordered" evidence="1">
    <location>
        <begin position="749"/>
        <end position="768"/>
    </location>
</feature>
<dbReference type="InterPro" id="IPR048967">
    <property type="entry name" value="Aquarius_insert"/>
</dbReference>
<dbReference type="GO" id="GO:0004386">
    <property type="term" value="F:helicase activity"/>
    <property type="evidence" value="ECO:0007669"/>
    <property type="project" value="InterPro"/>
</dbReference>
<evidence type="ECO:0000259" key="6">
    <source>
        <dbReference type="Pfam" id="PF21144"/>
    </source>
</evidence>
<dbReference type="Pfam" id="PF13086">
    <property type="entry name" value="AAA_11"/>
    <property type="match status" value="1"/>
</dbReference>
<dbReference type="InterPro" id="IPR047187">
    <property type="entry name" value="SF1_C_Upf1"/>
</dbReference>
<dbReference type="InterPro" id="IPR032174">
    <property type="entry name" value="Aquarius_N"/>
</dbReference>
<dbReference type="Pfam" id="PF21143">
    <property type="entry name" value="Aquarius_N_2nd"/>
    <property type="match status" value="1"/>
</dbReference>
<feature type="compositionally biased region" description="Acidic residues" evidence="1">
    <location>
        <begin position="1930"/>
        <end position="1953"/>
    </location>
</feature>
<evidence type="ECO:0000313" key="8">
    <source>
        <dbReference type="Proteomes" id="UP000215902"/>
    </source>
</evidence>
<dbReference type="GO" id="GO:0071013">
    <property type="term" value="C:catalytic step 2 spliceosome"/>
    <property type="evidence" value="ECO:0007669"/>
    <property type="project" value="TreeGrafter"/>
</dbReference>
<dbReference type="GO" id="GO:0003729">
    <property type="term" value="F:mRNA binding"/>
    <property type="evidence" value="ECO:0007669"/>
    <property type="project" value="TreeGrafter"/>
</dbReference>
<evidence type="ECO:0000259" key="2">
    <source>
        <dbReference type="Pfam" id="PF13086"/>
    </source>
</evidence>
<evidence type="ECO:0000259" key="5">
    <source>
        <dbReference type="Pfam" id="PF21143"/>
    </source>
</evidence>
<dbReference type="FunFam" id="3.40.50.300:FF:002863">
    <property type="entry name" value="Pre-mRNA-splicing factor cwf11"/>
    <property type="match status" value="1"/>
</dbReference>
<feature type="domain" description="DNA2/NAM7 helicase helicase" evidence="2">
    <location>
        <begin position="818"/>
        <end position="1126"/>
    </location>
</feature>
<dbReference type="STRING" id="282301.A0A267GRP5"/>
<feature type="region of interest" description="Disordered" evidence="1">
    <location>
        <begin position="1398"/>
        <end position="1441"/>
    </location>
</feature>
<feature type="compositionally biased region" description="Basic and acidic residues" evidence="1">
    <location>
        <begin position="1747"/>
        <end position="1759"/>
    </location>
</feature>
<dbReference type="CDD" id="cd18808">
    <property type="entry name" value="SF1_C_Upf1"/>
    <property type="match status" value="1"/>
</dbReference>
<feature type="non-terminal residue" evidence="7">
    <location>
        <position position="1"/>
    </location>
</feature>
<evidence type="ECO:0000259" key="4">
    <source>
        <dbReference type="Pfam" id="PF16399"/>
    </source>
</evidence>
<sequence>RKMAAKGVPTVDQLESDVIMRIGQQYWIGRDEASIDFKQQVVDAIYSQEIRHSQFAQRRIMMLEFFRYLEQYLWPFYSPATATDSFVLSIACMVNEKRRERVPVWPAFVEKPEHFGHLVRQTLRLALDADNQLSVKEHIVLVDFIGHCLTSLEVDLVRDQLKRTISLGIWRCLSPRRLQLTLDSQPRLAKLYRALLRRDEKTAPTPSQSERDLIQFEYTFLASFIERFVGVLYSIKPASIDGAELKSADRLTISYCERCLQLLIDLESTLLTRRFFNLLLDDRNVVVRCKLAPLSGAAESDGKLFCQLLSMLEFYARFEIDELEGQPLTSVQVDSRHCKDIVDLQKSVYRLHRENLADLQRRFVVANVGSLESELELCRFLDKFDMPDLLAVAEHLGLRVEHSESGESEQRRLITALMVYRFCKRKSQLDTINSMSLYPTEQIIWDENIVPVERYYGDGCLALPKLNLQFLTLHDYLMRNFHLFRLESTYEIRQDVEDAVARLRPCQGDMGEDEVVFAGWSRMALPIQSFNIIEVAKPLLGSSQPSKVRADVSVMLAYRHDVVKEWDTLRRHDPCFLITVRPTCPRGTKFDYKAPFVPQVGLTCVRGCELEGLLDEEGKIIPEEQMHQMRPQGRHRTYRVRLDPCQYQTDMERVSEGSGEDVYSSFNVLLRRKPKENNFKAVLETIRNLMNTKCVVPDWLLDLLLGYEDPGSANFINRPDAYLPEQDWRDTFLDQDHLAASFPQFELEWTTTDSSSEQSDSDSSREPPYRLIFPTLEAEVASQPEAKPVLKALPYRPPRRGPYKSAQYKRNAVRFTPTQVRAIRSGMQPGLTLVVGPPGSGKTDVAVQIIANIYHNYPHQRTLLVTHSNQALNQLFEKIMALDIDQRHLLRLGRGEEALDTEGDFSRHGRVNYILARRVQLLQEVGRLAESLGMPPDQAADSCEQAEYFFMYHVLDRWEAFLHRINTETVSNADSSAAAALVSQHFPFHGYFANADYLPLFKGDSLEADMDSARACFRHLESLFQQLSEFRSFEHMRSGVERANYLLVQEAKIIALTCTHASLRRQDLVQLSFHYDNIVMEESAQILEIETFIPLLLQNPDYQGNSTLKRWIMIGDHHQLPPVVKNMAFQKYSNMEQSLFTRLIKLGVPAVQLDAQGRARSSIAELYRWRYTRLADLPHVLLQPEFRFCNPGFEFDYQLVDVADFNGVGESEPNPHFFQNLGEAEYAVAIFMYMRLIGWPAEKITILTTYNGQKHLLRDIVNSKCADNALLGRPSKVTTVDRYQGQQNDFVILSLVRTKAVGHVRDIRRLVVALSRARLGLIVLARESLFRNCFELRPAFDLLSKRPSQLRLLPWESFSVPRPINSRPARQPVSVVDVFQAVRIVQELHQARLRTMALSQPPQAPRPPSPPPMPPRLPEGAVQAYSSGSAEASESQPANAEVEVLEADDVELIEEVGVDTQTGTEEGHHVASYQSDEENEAAEDEANIVEGYSKESAATKSNESNIAKGYAQNKPATDGESEVTRIAEGKSKETPAAEGESEETPAAKGESEETPAAEVESTETPVVEGESEETPAAEEEFKETPVAEGESKETPVAEGESKETPVAEGESEETPVAEGESKETPVAEGESKETPVAEGESEENPVAEGESEETPATEKETEQTTVATEKSKKTPTSRRRSKRASAVQEESEEAQTVEAESQEATKEESEVTPAVEEESGEATVAKGKSKKTPAARKSKRASATEEETGKAAVGEKESQETPAAEGESQEISVTEGESQEEIPTAEGESQETPVAKKKTPKSKKTPDSRRRSKRNSATEEASVTEEESQEASTAGGESEETTVAKKTPTTRRRSKRTSAAEKEPEETPVAEGESQETPIGKGKSQQTRTSKRSKRTSAAEEESEDTPAVKRKSEKAPITRRQSRRISAAESDETPVAEGESEEIPTDEVESEETSSTKGSSRKAPVARRRSKRTPAAQEEESAGTPASEGESEEAPVATRRSKRAPAATRKSRKAAADAADSSAVSVEADSAEEAETPAEQPPAKRRRSRRRRN</sequence>
<feature type="domain" description="RNA helicase aquarius beta-barrel" evidence="5">
    <location>
        <begin position="512"/>
        <end position="672"/>
    </location>
</feature>
<feature type="compositionally biased region" description="Low complexity" evidence="1">
    <location>
        <begin position="1426"/>
        <end position="1435"/>
    </location>
</feature>
<evidence type="ECO:0000256" key="1">
    <source>
        <dbReference type="SAM" id="MobiDB-lite"/>
    </source>
</evidence>
<dbReference type="PANTHER" id="PTHR10887">
    <property type="entry name" value="DNA2/NAM7 HELICASE FAMILY"/>
    <property type="match status" value="1"/>
</dbReference>
<feature type="compositionally biased region" description="Acidic residues" evidence="1">
    <location>
        <begin position="1569"/>
        <end position="1581"/>
    </location>
</feature>
<reference evidence="7 8" key="1">
    <citation type="submission" date="2017-06" db="EMBL/GenBank/DDBJ databases">
        <title>A platform for efficient transgenesis in Macrostomum lignano, a flatworm model organism for stem cell research.</title>
        <authorList>
            <person name="Berezikov E."/>
        </authorList>
    </citation>
    <scope>NUCLEOTIDE SEQUENCE [LARGE SCALE GENOMIC DNA]</scope>
    <source>
        <strain evidence="7">DV1</strain>
        <tissue evidence="7">Whole organism</tissue>
    </source>
</reference>
<evidence type="ECO:0000313" key="7">
    <source>
        <dbReference type="EMBL" id="PAA88690.1"/>
    </source>
</evidence>
<feature type="compositionally biased region" description="Polar residues" evidence="1">
    <location>
        <begin position="1496"/>
        <end position="1505"/>
    </location>
</feature>
<proteinExistence type="predicted"/>
<dbReference type="OrthoDB" id="1879at2759"/>
<dbReference type="InterPro" id="IPR045055">
    <property type="entry name" value="DNA2/NAM7-like"/>
</dbReference>
<dbReference type="InterPro" id="IPR048966">
    <property type="entry name" value="Aquarius_b-barrel"/>
</dbReference>
<feature type="compositionally biased region" description="Basic and acidic residues" evidence="1">
    <location>
        <begin position="1522"/>
        <end position="1535"/>
    </location>
</feature>
<dbReference type="Gene3D" id="3.40.50.300">
    <property type="entry name" value="P-loop containing nucleotide triphosphate hydrolases"/>
    <property type="match status" value="2"/>
</dbReference>
<dbReference type="SUPFAM" id="SSF52540">
    <property type="entry name" value="P-loop containing nucleoside triphosphate hydrolases"/>
    <property type="match status" value="1"/>
</dbReference>
<dbReference type="FunFam" id="3.40.50.300:FF:003210">
    <property type="entry name" value="RNA helicase aquarius"/>
    <property type="match status" value="1"/>
</dbReference>
<feature type="compositionally biased region" description="Low complexity" evidence="1">
    <location>
        <begin position="2017"/>
        <end position="2029"/>
    </location>
</feature>
<dbReference type="CDD" id="cd17935">
    <property type="entry name" value="EEXXQc_AQR"/>
    <property type="match status" value="1"/>
</dbReference>
<dbReference type="Pfam" id="PF12815">
    <property type="entry name" value="CTD"/>
    <property type="match status" value="1"/>
</dbReference>
<feature type="compositionally biased region" description="Basic residues" evidence="1">
    <location>
        <begin position="2044"/>
        <end position="2054"/>
    </location>
</feature>
<name>A0A267GRP5_9PLAT</name>
<dbReference type="Proteomes" id="UP000215902">
    <property type="component" value="Unassembled WGS sequence"/>
</dbReference>